<comment type="caution">
    <text evidence="2">The sequence shown here is derived from an EMBL/GenBank/DDBJ whole genome shotgun (WGS) entry which is preliminary data.</text>
</comment>
<dbReference type="STRING" id="3750.A0A498IW97"/>
<accession>A0A498IW97</accession>
<feature type="compositionally biased region" description="Basic and acidic residues" evidence="1">
    <location>
        <begin position="1"/>
        <end position="13"/>
    </location>
</feature>
<keyword evidence="3" id="KW-1185">Reference proteome</keyword>
<feature type="region of interest" description="Disordered" evidence="1">
    <location>
        <begin position="200"/>
        <end position="221"/>
    </location>
</feature>
<name>A0A498IW97_MALDO</name>
<dbReference type="Proteomes" id="UP000290289">
    <property type="component" value="Chromosome 10"/>
</dbReference>
<feature type="compositionally biased region" description="Polar residues" evidence="1">
    <location>
        <begin position="43"/>
        <end position="53"/>
    </location>
</feature>
<evidence type="ECO:0000256" key="1">
    <source>
        <dbReference type="SAM" id="MobiDB-lite"/>
    </source>
</evidence>
<evidence type="ECO:0000313" key="3">
    <source>
        <dbReference type="Proteomes" id="UP000290289"/>
    </source>
</evidence>
<proteinExistence type="predicted"/>
<sequence>MDNRGLGMREPHASQRTRTPTDLPFSPTRGMDNRGLGMREPHTSYQRIGTSTPPFSPVREPRQAQTNASLFRNSNPPPNDIPKQELSSPSAPRTPGLGFGIFSNPKGDAPARQGVLETLPSNSNLRGLRSDSSQRPSTGMDNVGQRGFGIFSKESSRLRGAMAFALALESKSWSPRRTWLDLGLVGMGYQIEIVIPNFEPRTDHFRDGNPKTDPESKFRYS</sequence>
<reference evidence="2 3" key="1">
    <citation type="submission" date="2018-10" db="EMBL/GenBank/DDBJ databases">
        <title>A high-quality apple genome assembly.</title>
        <authorList>
            <person name="Hu J."/>
        </authorList>
    </citation>
    <scope>NUCLEOTIDE SEQUENCE [LARGE SCALE GENOMIC DNA]</scope>
    <source>
        <strain evidence="3">cv. HFTH1</strain>
        <tissue evidence="2">Young leaf</tissue>
    </source>
</reference>
<gene>
    <name evidence="2" type="ORF">DVH24_034569</name>
</gene>
<feature type="compositionally biased region" description="Polar residues" evidence="1">
    <location>
        <begin position="119"/>
        <end position="140"/>
    </location>
</feature>
<evidence type="ECO:0000313" key="2">
    <source>
        <dbReference type="EMBL" id="RXH87669.1"/>
    </source>
</evidence>
<dbReference type="AlphaFoldDB" id="A0A498IW97"/>
<protein>
    <submittedName>
        <fullName evidence="2">Uncharacterized protein</fullName>
    </submittedName>
</protein>
<feature type="region of interest" description="Disordered" evidence="1">
    <location>
        <begin position="1"/>
        <end position="145"/>
    </location>
</feature>
<feature type="compositionally biased region" description="Polar residues" evidence="1">
    <location>
        <begin position="63"/>
        <end position="74"/>
    </location>
</feature>
<dbReference type="EMBL" id="RDQH01000336">
    <property type="protein sequence ID" value="RXH87669.1"/>
    <property type="molecule type" value="Genomic_DNA"/>
</dbReference>
<organism evidence="2 3">
    <name type="scientific">Malus domestica</name>
    <name type="common">Apple</name>
    <name type="synonym">Pyrus malus</name>
    <dbReference type="NCBI Taxonomy" id="3750"/>
    <lineage>
        <taxon>Eukaryota</taxon>
        <taxon>Viridiplantae</taxon>
        <taxon>Streptophyta</taxon>
        <taxon>Embryophyta</taxon>
        <taxon>Tracheophyta</taxon>
        <taxon>Spermatophyta</taxon>
        <taxon>Magnoliopsida</taxon>
        <taxon>eudicotyledons</taxon>
        <taxon>Gunneridae</taxon>
        <taxon>Pentapetalae</taxon>
        <taxon>rosids</taxon>
        <taxon>fabids</taxon>
        <taxon>Rosales</taxon>
        <taxon>Rosaceae</taxon>
        <taxon>Amygdaloideae</taxon>
        <taxon>Maleae</taxon>
        <taxon>Malus</taxon>
    </lineage>
</organism>